<dbReference type="EMBL" id="JBHSSM010000015">
    <property type="protein sequence ID" value="MFC6314929.1"/>
    <property type="molecule type" value="Genomic_DNA"/>
</dbReference>
<keyword evidence="1" id="KW-0446">Lipid-binding</keyword>
<sequence>MTSKIKIVTDSSVQLTPAEIEQYQITVIPLTIVIDDDVYTDGVNLSRQEFMEKMSRSKALPQTSQPSIGTILDCYDQLTADGSEVISIHMTETISGTVNAARQAAQISRSTVTVIDSDFTDRAMAFQVLQAAKMAQQGASREAIIAAVDQVRDQTELYMSVTSLTNMVKGGRLSRVSGMLSSLLNIKVILQLHDAQLEAISKGRGMKTIQNFYRDLVKKMANAGASVKMVGISHADAQALADQVKEQIQAVLPQVPILVAPTSPVIATHTGAGAIAVMFYRG</sequence>
<reference evidence="3" key="1">
    <citation type="journal article" date="2019" name="Int. J. Syst. Evol. Microbiol.">
        <title>The Global Catalogue of Microorganisms (GCM) 10K type strain sequencing project: providing services to taxonomists for standard genome sequencing and annotation.</title>
        <authorList>
            <consortium name="The Broad Institute Genomics Platform"/>
            <consortium name="The Broad Institute Genome Sequencing Center for Infectious Disease"/>
            <person name="Wu L."/>
            <person name="Ma J."/>
        </authorList>
    </citation>
    <scope>NUCLEOTIDE SEQUENCE [LARGE SCALE GENOMIC DNA]</scope>
    <source>
        <strain evidence="3">CCM 8897</strain>
    </source>
</reference>
<proteinExistence type="predicted"/>
<dbReference type="NCBIfam" id="TIGR00762">
    <property type="entry name" value="DegV"/>
    <property type="match status" value="1"/>
</dbReference>
<dbReference type="InterPro" id="IPR003797">
    <property type="entry name" value="DegV"/>
</dbReference>
<dbReference type="Gene3D" id="3.40.50.10170">
    <property type="match status" value="1"/>
</dbReference>
<protein>
    <submittedName>
        <fullName evidence="2">DegV family protein</fullName>
    </submittedName>
</protein>
<dbReference type="SUPFAM" id="SSF82549">
    <property type="entry name" value="DAK1/DegV-like"/>
    <property type="match status" value="1"/>
</dbReference>
<comment type="caution">
    <text evidence="2">The sequence shown here is derived from an EMBL/GenBank/DDBJ whole genome shotgun (WGS) entry which is preliminary data.</text>
</comment>
<keyword evidence="3" id="KW-1185">Reference proteome</keyword>
<evidence type="ECO:0000256" key="1">
    <source>
        <dbReference type="ARBA" id="ARBA00023121"/>
    </source>
</evidence>
<dbReference type="RefSeq" id="WP_125595699.1">
    <property type="nucleotide sequence ID" value="NZ_JBHSSM010000015.1"/>
</dbReference>
<evidence type="ECO:0000313" key="2">
    <source>
        <dbReference type="EMBL" id="MFC6314929.1"/>
    </source>
</evidence>
<name>A0ABW1ULW8_9LACO</name>
<dbReference type="InterPro" id="IPR043168">
    <property type="entry name" value="DegV_C"/>
</dbReference>
<dbReference type="PROSITE" id="PS51482">
    <property type="entry name" value="DEGV"/>
    <property type="match status" value="1"/>
</dbReference>
<accession>A0ABW1ULW8</accession>
<dbReference type="InterPro" id="IPR050270">
    <property type="entry name" value="DegV_domain_contain"/>
</dbReference>
<organism evidence="2 3">
    <name type="scientific">Lapidilactobacillus achengensis</name>
    <dbReference type="NCBI Taxonomy" id="2486000"/>
    <lineage>
        <taxon>Bacteria</taxon>
        <taxon>Bacillati</taxon>
        <taxon>Bacillota</taxon>
        <taxon>Bacilli</taxon>
        <taxon>Lactobacillales</taxon>
        <taxon>Lactobacillaceae</taxon>
        <taxon>Lapidilactobacillus</taxon>
    </lineage>
</organism>
<evidence type="ECO:0000313" key="3">
    <source>
        <dbReference type="Proteomes" id="UP001596310"/>
    </source>
</evidence>
<dbReference type="PANTHER" id="PTHR33434:SF8">
    <property type="entry name" value="DEGV DOMAIN-CONTAINING PROTEIN SPR1019"/>
    <property type="match status" value="1"/>
</dbReference>
<dbReference type="Gene3D" id="3.30.1180.10">
    <property type="match status" value="1"/>
</dbReference>
<gene>
    <name evidence="2" type="ORF">ACFQHW_05010</name>
</gene>
<dbReference type="Pfam" id="PF02645">
    <property type="entry name" value="DegV"/>
    <property type="match status" value="1"/>
</dbReference>
<dbReference type="PANTHER" id="PTHR33434">
    <property type="entry name" value="DEGV DOMAIN-CONTAINING PROTEIN DR_1986-RELATED"/>
    <property type="match status" value="1"/>
</dbReference>
<dbReference type="Proteomes" id="UP001596310">
    <property type="component" value="Unassembled WGS sequence"/>
</dbReference>